<dbReference type="GO" id="GO:0000127">
    <property type="term" value="C:transcription factor TFIIIC complex"/>
    <property type="evidence" value="ECO:0007669"/>
    <property type="project" value="TreeGrafter"/>
</dbReference>
<reference evidence="4" key="1">
    <citation type="submission" date="2022-02" db="EMBL/GenBank/DDBJ databases">
        <title>Polaribacter sp. MSW13, isolated from seawater.</title>
        <authorList>
            <person name="Kristyanto S."/>
            <person name="Jung J."/>
            <person name="Jeon C.O."/>
        </authorList>
    </citation>
    <scope>NUCLEOTIDE SEQUENCE</scope>
    <source>
        <strain evidence="4">MSW13</strain>
    </source>
</reference>
<feature type="signal peptide" evidence="3">
    <location>
        <begin position="1"/>
        <end position="24"/>
    </location>
</feature>
<dbReference type="Pfam" id="PF13432">
    <property type="entry name" value="TPR_16"/>
    <property type="match status" value="1"/>
</dbReference>
<keyword evidence="1" id="KW-0802">TPR repeat</keyword>
<dbReference type="Gene3D" id="1.25.40.10">
    <property type="entry name" value="Tetratricopeptide repeat domain"/>
    <property type="match status" value="8"/>
</dbReference>
<gene>
    <name evidence="4" type="ORF">MC378_11820</name>
</gene>
<keyword evidence="2" id="KW-0175">Coiled coil</keyword>
<dbReference type="PANTHER" id="PTHR23082">
    <property type="entry name" value="TRANSCRIPTION INITIATION FACTOR IIIC TFIIIC , POLYPEPTIDE 3-RELATED"/>
    <property type="match status" value="1"/>
</dbReference>
<protein>
    <submittedName>
        <fullName evidence="4">Tetratricopeptide repeat protein</fullName>
    </submittedName>
</protein>
<feature type="repeat" description="TPR" evidence="1">
    <location>
        <begin position="318"/>
        <end position="351"/>
    </location>
</feature>
<keyword evidence="5" id="KW-1185">Reference proteome</keyword>
<dbReference type="AlphaFoldDB" id="A0A9X2AJU7"/>
<feature type="repeat" description="TPR" evidence="1">
    <location>
        <begin position="763"/>
        <end position="796"/>
    </location>
</feature>
<dbReference type="EMBL" id="JAKQYM010000008">
    <property type="protein sequence ID" value="MCI2229856.1"/>
    <property type="molecule type" value="Genomic_DNA"/>
</dbReference>
<dbReference type="SUPFAM" id="SSF48452">
    <property type="entry name" value="TPR-like"/>
    <property type="match status" value="4"/>
</dbReference>
<name>A0A9X2AJU7_9FLAO</name>
<keyword evidence="3" id="KW-0732">Signal</keyword>
<dbReference type="SMART" id="SM00028">
    <property type="entry name" value="TPR"/>
    <property type="match status" value="10"/>
</dbReference>
<dbReference type="InterPro" id="IPR011990">
    <property type="entry name" value="TPR-like_helical_dom_sf"/>
</dbReference>
<proteinExistence type="predicted"/>
<feature type="coiled-coil region" evidence="2">
    <location>
        <begin position="971"/>
        <end position="1005"/>
    </location>
</feature>
<dbReference type="Proteomes" id="UP001139369">
    <property type="component" value="Unassembled WGS sequence"/>
</dbReference>
<feature type="chain" id="PRO_5040942969" evidence="3">
    <location>
        <begin position="25"/>
        <end position="1020"/>
    </location>
</feature>
<dbReference type="SUPFAM" id="SSF81901">
    <property type="entry name" value="HCP-like"/>
    <property type="match status" value="1"/>
</dbReference>
<dbReference type="Pfam" id="PF12895">
    <property type="entry name" value="ANAPC3"/>
    <property type="match status" value="1"/>
</dbReference>
<feature type="repeat" description="TPR" evidence="1">
    <location>
        <begin position="651"/>
        <end position="684"/>
    </location>
</feature>
<dbReference type="PANTHER" id="PTHR23082:SF0">
    <property type="entry name" value="GENERAL TRANSCRIPTION FACTOR 3C POLYPEPTIDE 3"/>
    <property type="match status" value="1"/>
</dbReference>
<dbReference type="GO" id="GO:0006383">
    <property type="term" value="P:transcription by RNA polymerase III"/>
    <property type="evidence" value="ECO:0007669"/>
    <property type="project" value="InterPro"/>
</dbReference>
<sequence length="1020" mass="118929">MKFVYNRKLFLFIFSFFISTLVFCQQSIIDASILTDFNNALSLFNNKSYAAAQKTFVKVKENAIPNSNLKADASYYDAMCAVKLNQTEADKKVLNFVEENPTSNKKNKAFFNVGNYYFANKKAAYSLKWFQKVNADQLSKENRKELNFKMGYCFLTTKNLTLAKERFLPLINDAKYGNDSRYYYGYIAYKLEDYGIAESTLKEIADNESYRAEISYYLLDISFKAGKFKRCIDVGTKLIGTVRQKEQSEISKIIGESYFNLKQYKEAIPYLKGYKGKKGKWNNTDFYQLGYAYFKQNDFENAINYFNKIIDEKNAIAQNAYYHLGECYLNLEQKTEALNAFKTASEMDFSEDIQQDAALNYAKLSYEEGNPFRNVSDILQEYLKKYPKSKAYNEINELVVSSFIHQQNYKGALELLSKKKSEENIALALEVSLYRGIQLFNNKKLKEALPFFTESKKSESPEINQKAQYWEAETLYRLENYKEALTKFIILNKFLNSKKDKDFVLVEYNIGYSYFQLKEYEKAADAFENFLKTEAIENDVKDDARIRLGDSYFATRNYTKAIDSYKNVVDEIGSKADYAQYQIGMSYGFLNNHEAKIKALTNVVNEYQISSLKDDALYQLANTYTKLKDNEKAHLAYDRLLEKHPKSVFLPKALVRQGLLYYNDNDNEKALKKFKLTTSKFPNSPDAFEAVANARNIYIDNGNLDEYLKWIKTLKFINITNSDIDNTTFAVAEKKYFESRDGNEIVNSLFKYIRTFPEGIHKLKANFYLGEIYFKVKEFEKAIPSYKVVLEEEQNEFSEESLNKLSQIYLQKEDFSNALPLLDRLEQEAYTTENVLFAQSNLMKGYYETEAYDFAIEYAKKILSRDKLDLSLEHDAKIIIARASYKNEDFITSEEYYTEIERIANGELKAEALYYSALFKNQQKDYEASNKVVQKLIADYSAYKYWAVKSYVIMGKNYYGLKDVYQATFVLENIIKNFKQYEDIVKQAQKELDQIKENEAKTNNSVIPKKTEIIKKENDN</sequence>
<evidence type="ECO:0000256" key="1">
    <source>
        <dbReference type="PROSITE-ProRule" id="PRU00339"/>
    </source>
</evidence>
<organism evidence="4 5">
    <name type="scientific">Polaribacter marinus</name>
    <dbReference type="NCBI Taxonomy" id="2916838"/>
    <lineage>
        <taxon>Bacteria</taxon>
        <taxon>Pseudomonadati</taxon>
        <taxon>Bacteroidota</taxon>
        <taxon>Flavobacteriia</taxon>
        <taxon>Flavobacteriales</taxon>
        <taxon>Flavobacteriaceae</taxon>
    </lineage>
</organism>
<dbReference type="Pfam" id="PF13174">
    <property type="entry name" value="TPR_6"/>
    <property type="match status" value="2"/>
</dbReference>
<evidence type="ECO:0000256" key="3">
    <source>
        <dbReference type="SAM" id="SignalP"/>
    </source>
</evidence>
<comment type="caution">
    <text evidence="4">The sequence shown here is derived from an EMBL/GenBank/DDBJ whole genome shotgun (WGS) entry which is preliminary data.</text>
</comment>
<feature type="repeat" description="TPR" evidence="1">
    <location>
        <begin position="614"/>
        <end position="647"/>
    </location>
</feature>
<evidence type="ECO:0000313" key="5">
    <source>
        <dbReference type="Proteomes" id="UP001139369"/>
    </source>
</evidence>
<accession>A0A9X2AJU7</accession>
<evidence type="ECO:0000313" key="4">
    <source>
        <dbReference type="EMBL" id="MCI2229856.1"/>
    </source>
</evidence>
<dbReference type="InterPro" id="IPR019734">
    <property type="entry name" value="TPR_rpt"/>
</dbReference>
<feature type="repeat" description="TPR" evidence="1">
    <location>
        <begin position="283"/>
        <end position="316"/>
    </location>
</feature>
<dbReference type="InterPro" id="IPR039340">
    <property type="entry name" value="Tfc4/TFIIIC-102/Sfc4"/>
</dbReference>
<dbReference type="RefSeq" id="WP_242178964.1">
    <property type="nucleotide sequence ID" value="NZ_JAKQYM010000008.1"/>
</dbReference>
<evidence type="ECO:0000256" key="2">
    <source>
        <dbReference type="SAM" id="Coils"/>
    </source>
</evidence>
<feature type="repeat" description="TPR" evidence="1">
    <location>
        <begin position="504"/>
        <end position="537"/>
    </location>
</feature>
<dbReference type="PROSITE" id="PS50005">
    <property type="entry name" value="TPR"/>
    <property type="match status" value="6"/>
</dbReference>